<dbReference type="AlphaFoldDB" id="V5HEH5"/>
<dbReference type="EMBL" id="BAUJ01000003">
    <property type="protein sequence ID" value="GAD87970.1"/>
    <property type="molecule type" value="Genomic_DNA"/>
</dbReference>
<keyword evidence="4" id="KW-1185">Reference proteome</keyword>
<evidence type="ECO:0008006" key="5">
    <source>
        <dbReference type="Google" id="ProtNLM"/>
    </source>
</evidence>
<dbReference type="Gene3D" id="3.40.50.2000">
    <property type="entry name" value="Glycogen Phosphorylase B"/>
    <property type="match status" value="1"/>
</dbReference>
<feature type="binding site" evidence="2">
    <location>
        <position position="287"/>
    </location>
    <ligand>
        <name>substrate</name>
    </ligand>
</feature>
<reference evidence="3 4" key="1">
    <citation type="submission" date="2013-10" db="EMBL/GenBank/DDBJ databases">
        <authorList>
            <person name="Ichikawa N."/>
            <person name="Kimura A."/>
            <person name="Ohji S."/>
            <person name="Hosoyama A."/>
            <person name="Fujita N."/>
        </authorList>
    </citation>
    <scope>NUCLEOTIDE SEQUENCE [LARGE SCALE GENOMIC DNA]</scope>
    <source>
        <strain evidence="3 4">NBRC 102217</strain>
    </source>
</reference>
<reference evidence="3 4" key="2">
    <citation type="submission" date="2013-11" db="EMBL/GenBank/DDBJ databases">
        <title>Whole genome shotgun sequence of Vibrio halioticoli NBRC 102217.</title>
        <authorList>
            <person name="Isaki S."/>
            <person name="Kimura A."/>
            <person name="Ohji S."/>
            <person name="Hosoyama A."/>
            <person name="Fujita N."/>
            <person name="Hashimoto M."/>
            <person name="Hosoyama Y."/>
            <person name="Yamazoe A."/>
        </authorList>
    </citation>
    <scope>NUCLEOTIDE SEQUENCE [LARGE SCALE GENOMIC DNA]</scope>
    <source>
        <strain evidence="3 4">NBRC 102217</strain>
    </source>
</reference>
<proteinExistence type="predicted"/>
<dbReference type="Proteomes" id="UP000017800">
    <property type="component" value="Unassembled WGS sequence"/>
</dbReference>
<accession>V5HEH5</accession>
<sequence length="374" mass="42868">MHVAIRVDASLKMGTGHTYRMLTLADKLTMLGHKVYFIARELQGNLFELIKTKYLCIELSKPEIEENLNDWPAHCAHATWLEVPYQHEIDESFHAVEKLIKHFNLERFDWIVVDNYAIEKKWHESLSSLSKNILQIDDLADRDLSADVVLDQNYYLLGESRYSHYIDNDTKLLCGPSFALLRDEFSLARKRLRTYKLRREEKRVVLFFGGIDIANETLKALKGLLKADSSDHFDVIIGMNNPHKAAVKKYCDLHLDRVTLYIQVSNMTDFFSKAYLYVGAVGATTWERCVMALPGIVCSVADNQEQVAKDLHQIGGHFYLGKHQEITEESYRAIYEKCLREPSLLTEQSSKCAGLVDGVGVERVCKILEDMVDA</sequence>
<protein>
    <recommendedName>
        <fullName evidence="5">Glycosyl transferase family 28 C-terminal domain-containing protein</fullName>
    </recommendedName>
</protein>
<evidence type="ECO:0000256" key="1">
    <source>
        <dbReference type="PIRSR" id="PIRSR620023-1"/>
    </source>
</evidence>
<evidence type="ECO:0000313" key="3">
    <source>
        <dbReference type="EMBL" id="GAD87970.1"/>
    </source>
</evidence>
<comment type="caution">
    <text evidence="3">The sequence shown here is derived from an EMBL/GenBank/DDBJ whole genome shotgun (WGS) entry which is preliminary data.</text>
</comment>
<feature type="active site" description="Proton acceptor" evidence="1">
    <location>
        <position position="17"/>
    </location>
</feature>
<feature type="binding site" evidence="2">
    <location>
        <position position="182"/>
    </location>
    <ligand>
        <name>substrate</name>
    </ligand>
</feature>
<dbReference type="SUPFAM" id="SSF53756">
    <property type="entry name" value="UDP-Glycosyltransferase/glycogen phosphorylase"/>
    <property type="match status" value="2"/>
</dbReference>
<evidence type="ECO:0000256" key="2">
    <source>
        <dbReference type="PIRSR" id="PIRSR620023-2"/>
    </source>
</evidence>
<evidence type="ECO:0000313" key="4">
    <source>
        <dbReference type="Proteomes" id="UP000017800"/>
    </source>
</evidence>
<organism evidence="3 4">
    <name type="scientific">Vibrio halioticoli NBRC 102217</name>
    <dbReference type="NCBI Taxonomy" id="1219072"/>
    <lineage>
        <taxon>Bacteria</taxon>
        <taxon>Pseudomonadati</taxon>
        <taxon>Pseudomonadota</taxon>
        <taxon>Gammaproteobacteria</taxon>
        <taxon>Vibrionales</taxon>
        <taxon>Vibrionaceae</taxon>
        <taxon>Vibrio</taxon>
    </lineage>
</organism>
<dbReference type="OrthoDB" id="9788924at2"/>
<dbReference type="eggNOG" id="COG3980">
    <property type="taxonomic scope" value="Bacteria"/>
</dbReference>
<dbReference type="RefSeq" id="WP_023402397.1">
    <property type="nucleotide sequence ID" value="NZ_BAUJ01000003.1"/>
</dbReference>
<dbReference type="Gene3D" id="3.40.50.11190">
    <property type="match status" value="1"/>
</dbReference>
<name>V5HEH5_9VIBR</name>
<gene>
    <name evidence="3" type="ORF">VHA01S_003_00460</name>
</gene>
<dbReference type="InterPro" id="IPR020023">
    <property type="entry name" value="PseG"/>
</dbReference>
<dbReference type="NCBIfam" id="TIGR03590">
    <property type="entry name" value="PseG"/>
    <property type="match status" value="1"/>
</dbReference>